<organism evidence="1 2">
    <name type="scientific">Providencia rustigianii</name>
    <dbReference type="NCBI Taxonomy" id="158850"/>
    <lineage>
        <taxon>Bacteria</taxon>
        <taxon>Pseudomonadati</taxon>
        <taxon>Pseudomonadota</taxon>
        <taxon>Gammaproteobacteria</taxon>
        <taxon>Enterobacterales</taxon>
        <taxon>Morganellaceae</taxon>
        <taxon>Providencia</taxon>
    </lineage>
</organism>
<protein>
    <recommendedName>
        <fullName evidence="3">DKNYY family</fullName>
    </recommendedName>
</protein>
<name>A0A379G248_9GAMM</name>
<evidence type="ECO:0008006" key="3">
    <source>
        <dbReference type="Google" id="ProtNLM"/>
    </source>
</evidence>
<accession>A0A379G248</accession>
<dbReference type="Pfam" id="PF13644">
    <property type="entry name" value="DKNYY"/>
    <property type="match status" value="1"/>
</dbReference>
<reference evidence="1 2" key="1">
    <citation type="submission" date="2018-06" db="EMBL/GenBank/DDBJ databases">
        <authorList>
            <consortium name="Pathogen Informatics"/>
            <person name="Doyle S."/>
        </authorList>
    </citation>
    <scope>NUCLEOTIDE SEQUENCE [LARGE SCALE GENOMIC DNA]</scope>
    <source>
        <strain evidence="1 2">NCTC12026</strain>
    </source>
</reference>
<sequence>MVIGFIFLVSILFISGMLLSMNNGESSYEIDQNGEKVGHSIYTIYHGKVYASVPSNGKYVIDEADPVSFQLLSEESYYERQFGIDKNHAYCGNLIISSFNPKTAKSIGNSYFTDGNQTVYCAMGSVINDDLSTLDELTQTWLHGWGLGKKPQTYIYPMIPLPVSPTLYRPLLKLYLVTDGQRVFYKGEYMPNADPQQLQDIGSLQYDDSVRDSHQFYRDNLNVYFQQYLLPIKSHSGLYTLTLDGLHQEGYLIDPESGIVSMNDLVFPEINAPYHLISRHGSHVNQALFLSKNGVFFYHREKEIIVRAGDNPFVSGELKEIAPSVFTHHNQTYYLQDSELWGTNRSPGLISRSTKIYRLNESNASPWEKVGSLDNHYFGEVWRKGNEYYYFDNLGSTQGIRRTIYRIVDQNMAIRLVNERFLPRDLRKLIDDEKLVPVQGTELVQAITKYR</sequence>
<dbReference type="AlphaFoldDB" id="A0A379G248"/>
<evidence type="ECO:0000313" key="2">
    <source>
        <dbReference type="Proteomes" id="UP000255129"/>
    </source>
</evidence>
<proteinExistence type="predicted"/>
<dbReference type="InterPro" id="IPR027375">
    <property type="entry name" value="DKNYY"/>
</dbReference>
<gene>
    <name evidence="1" type="ORF">NCTC12026_01306</name>
</gene>
<dbReference type="Proteomes" id="UP000255129">
    <property type="component" value="Unassembled WGS sequence"/>
</dbReference>
<dbReference type="EMBL" id="UGUA01000002">
    <property type="protein sequence ID" value="SUC34932.1"/>
    <property type="molecule type" value="Genomic_DNA"/>
</dbReference>
<evidence type="ECO:0000313" key="1">
    <source>
        <dbReference type="EMBL" id="SUC34932.1"/>
    </source>
</evidence>